<evidence type="ECO:0000256" key="3">
    <source>
        <dbReference type="ARBA" id="ARBA00023242"/>
    </source>
</evidence>
<keyword evidence="3" id="KW-0539">Nucleus</keyword>
<evidence type="ECO:0000256" key="2">
    <source>
        <dbReference type="ARBA" id="ARBA00023125"/>
    </source>
</evidence>
<dbReference type="PROSITE" id="PS50222">
    <property type="entry name" value="EF_HAND_2"/>
    <property type="match status" value="1"/>
</dbReference>
<accession>A0A7S4HFU8</accession>
<dbReference type="InterPro" id="IPR036390">
    <property type="entry name" value="WH_DNA-bd_sf"/>
</dbReference>
<dbReference type="GO" id="GO:0005509">
    <property type="term" value="F:calcium ion binding"/>
    <property type="evidence" value="ECO:0007669"/>
    <property type="project" value="InterPro"/>
</dbReference>
<dbReference type="Pfam" id="PF00447">
    <property type="entry name" value="HSF_DNA-bind"/>
    <property type="match status" value="1"/>
</dbReference>
<comment type="similarity">
    <text evidence="4">Belongs to the HSF family.</text>
</comment>
<proteinExistence type="inferred from homology"/>
<dbReference type="GO" id="GO:0043565">
    <property type="term" value="F:sequence-specific DNA binding"/>
    <property type="evidence" value="ECO:0007669"/>
    <property type="project" value="InterPro"/>
</dbReference>
<dbReference type="GO" id="GO:0005634">
    <property type="term" value="C:nucleus"/>
    <property type="evidence" value="ECO:0007669"/>
    <property type="project" value="UniProtKB-SubCell"/>
</dbReference>
<evidence type="ECO:0000313" key="7">
    <source>
        <dbReference type="EMBL" id="CAE2197763.1"/>
    </source>
</evidence>
<dbReference type="Gene3D" id="1.10.238.10">
    <property type="entry name" value="EF-hand"/>
    <property type="match status" value="1"/>
</dbReference>
<dbReference type="InterPro" id="IPR002048">
    <property type="entry name" value="EF_hand_dom"/>
</dbReference>
<dbReference type="SUPFAM" id="SSF47473">
    <property type="entry name" value="EF-hand"/>
    <property type="match status" value="1"/>
</dbReference>
<name>A0A7S4HFU8_9EUKA</name>
<sequence length="397" mass="44482">MYAMVSGGFEEVGWAGDGESIWISNPERLAATIIPQFFDHASYASLHRSLNSYDFHKVTPSTWKHPLFRRDRPVDLDKIHRKHVDRSSNKDLNLAQRGVKAQLEAERRKVAALRQKAQQMESELRELQDADAQAQQRLAQLERQKAAWHEKAEAAAVQLDLKLSSPLTPAFLAPDLEEDTFEPLDQAQIEQMELEIGKVLSDDVTLEEFGLTREDLKPAAARIIDDDLAEIFQGKCTVVCGSVWKNFEHAASLSEAELRGVFNQLDVDGTGRISRDALQNCFLELWRLGPGSEVRQKCPGAFNKLTKMLEAVEHAAREVQVCDGCGVLSPESLAQGQFTYKEFCTMMHAWKEWHGWKDSNLSKPPTPPAAAVRMKVEEQLAGVEPGLQEADLSPTIP</sequence>
<organism evidence="7">
    <name type="scientific">Prymnesium polylepis</name>
    <dbReference type="NCBI Taxonomy" id="72548"/>
    <lineage>
        <taxon>Eukaryota</taxon>
        <taxon>Haptista</taxon>
        <taxon>Haptophyta</taxon>
        <taxon>Prymnesiophyceae</taxon>
        <taxon>Prymnesiales</taxon>
        <taxon>Prymnesiaceae</taxon>
        <taxon>Prymnesium</taxon>
    </lineage>
</organism>
<dbReference type="InterPro" id="IPR036388">
    <property type="entry name" value="WH-like_DNA-bd_sf"/>
</dbReference>
<evidence type="ECO:0000256" key="1">
    <source>
        <dbReference type="ARBA" id="ARBA00004123"/>
    </source>
</evidence>
<dbReference type="AlphaFoldDB" id="A0A7S4HFU8"/>
<evidence type="ECO:0000256" key="4">
    <source>
        <dbReference type="RuleBase" id="RU004020"/>
    </source>
</evidence>
<feature type="domain" description="EF-hand" evidence="6">
    <location>
        <begin position="253"/>
        <end position="288"/>
    </location>
</feature>
<keyword evidence="2" id="KW-0238">DNA-binding</keyword>
<feature type="coiled-coil region" evidence="5">
    <location>
        <begin position="96"/>
        <end position="158"/>
    </location>
</feature>
<dbReference type="PANTHER" id="PTHR10015:SF427">
    <property type="entry name" value="HEAT SHOCK FACTOR PROTEIN"/>
    <property type="match status" value="1"/>
</dbReference>
<dbReference type="EMBL" id="HBKO01006468">
    <property type="protein sequence ID" value="CAE2197763.1"/>
    <property type="molecule type" value="Transcribed_RNA"/>
</dbReference>
<dbReference type="PANTHER" id="PTHR10015">
    <property type="entry name" value="HEAT SHOCK TRANSCRIPTION FACTOR"/>
    <property type="match status" value="1"/>
</dbReference>
<dbReference type="SUPFAM" id="SSF46785">
    <property type="entry name" value="Winged helix' DNA-binding domain"/>
    <property type="match status" value="1"/>
</dbReference>
<dbReference type="Gene3D" id="1.10.10.10">
    <property type="entry name" value="Winged helix-like DNA-binding domain superfamily/Winged helix DNA-binding domain"/>
    <property type="match status" value="1"/>
</dbReference>
<protein>
    <recommendedName>
        <fullName evidence="6">EF-hand domain-containing protein</fullName>
    </recommendedName>
</protein>
<dbReference type="SMART" id="SM00415">
    <property type="entry name" value="HSF"/>
    <property type="match status" value="1"/>
</dbReference>
<reference evidence="7" key="1">
    <citation type="submission" date="2021-01" db="EMBL/GenBank/DDBJ databases">
        <authorList>
            <person name="Corre E."/>
            <person name="Pelletier E."/>
            <person name="Niang G."/>
            <person name="Scheremetjew M."/>
            <person name="Finn R."/>
            <person name="Kale V."/>
            <person name="Holt S."/>
            <person name="Cochrane G."/>
            <person name="Meng A."/>
            <person name="Brown T."/>
            <person name="Cohen L."/>
        </authorList>
    </citation>
    <scope>NUCLEOTIDE SEQUENCE</scope>
    <source>
        <strain evidence="7">UIO037</strain>
    </source>
</reference>
<evidence type="ECO:0000256" key="5">
    <source>
        <dbReference type="SAM" id="Coils"/>
    </source>
</evidence>
<dbReference type="InterPro" id="IPR000232">
    <property type="entry name" value="HSF_DNA-bd"/>
</dbReference>
<dbReference type="GO" id="GO:0003700">
    <property type="term" value="F:DNA-binding transcription factor activity"/>
    <property type="evidence" value="ECO:0007669"/>
    <property type="project" value="InterPro"/>
</dbReference>
<dbReference type="InterPro" id="IPR011992">
    <property type="entry name" value="EF-hand-dom_pair"/>
</dbReference>
<evidence type="ECO:0000259" key="6">
    <source>
        <dbReference type="PROSITE" id="PS50222"/>
    </source>
</evidence>
<gene>
    <name evidence="7" type="ORF">CPOL0286_LOCUS3117</name>
</gene>
<keyword evidence="5" id="KW-0175">Coiled coil</keyword>
<comment type="subcellular location">
    <subcellularLocation>
        <location evidence="1">Nucleus</location>
    </subcellularLocation>
</comment>